<evidence type="ECO:0000256" key="2">
    <source>
        <dbReference type="SAM" id="Phobius"/>
    </source>
</evidence>
<dbReference type="Pfam" id="PF05270">
    <property type="entry name" value="AbfB"/>
    <property type="match status" value="1"/>
</dbReference>
<dbReference type="Gene3D" id="2.80.10.50">
    <property type="match status" value="1"/>
</dbReference>
<protein>
    <recommendedName>
        <fullName evidence="3">Alpha-L-arabinofuranosidase B arabinose-binding domain-containing protein</fullName>
    </recommendedName>
</protein>
<keyword evidence="2" id="KW-1133">Transmembrane helix</keyword>
<dbReference type="EMBL" id="AP023356">
    <property type="protein sequence ID" value="BCJ47577.1"/>
    <property type="molecule type" value="Genomic_DNA"/>
</dbReference>
<accession>A0ABM7M7D1</accession>
<evidence type="ECO:0000259" key="3">
    <source>
        <dbReference type="Pfam" id="PF05270"/>
    </source>
</evidence>
<dbReference type="CDD" id="cd23399">
    <property type="entry name" value="beta-trefoil_ABD_ABFB"/>
    <property type="match status" value="1"/>
</dbReference>
<keyword evidence="5" id="KW-1185">Reference proteome</keyword>
<feature type="region of interest" description="Disordered" evidence="1">
    <location>
        <begin position="65"/>
        <end position="112"/>
    </location>
</feature>
<dbReference type="RefSeq" id="WP_212846733.1">
    <property type="nucleotide sequence ID" value="NZ_AP023356.1"/>
</dbReference>
<keyword evidence="2" id="KW-0812">Transmembrane</keyword>
<name>A0ABM7M7D1_9ACTN</name>
<dbReference type="Proteomes" id="UP000676967">
    <property type="component" value="Chromosome"/>
</dbReference>
<feature type="transmembrane region" description="Helical" evidence="2">
    <location>
        <begin position="14"/>
        <end position="36"/>
    </location>
</feature>
<feature type="domain" description="Alpha-L-arabinofuranosidase B arabinose-binding" evidence="3">
    <location>
        <begin position="132"/>
        <end position="243"/>
    </location>
</feature>
<organism evidence="4 5">
    <name type="scientific">Actinoplanes ianthinogenes</name>
    <dbReference type="NCBI Taxonomy" id="122358"/>
    <lineage>
        <taxon>Bacteria</taxon>
        <taxon>Bacillati</taxon>
        <taxon>Actinomycetota</taxon>
        <taxon>Actinomycetes</taxon>
        <taxon>Micromonosporales</taxon>
        <taxon>Micromonosporaceae</taxon>
        <taxon>Actinoplanes</taxon>
    </lineage>
</organism>
<dbReference type="SUPFAM" id="SSF110221">
    <property type="entry name" value="AbfB domain"/>
    <property type="match status" value="1"/>
</dbReference>
<keyword evidence="2" id="KW-0472">Membrane</keyword>
<dbReference type="InterPro" id="IPR036195">
    <property type="entry name" value="AbfB_ABD_sf"/>
</dbReference>
<dbReference type="InterPro" id="IPR007934">
    <property type="entry name" value="AbfB_ABD"/>
</dbReference>
<gene>
    <name evidence="4" type="ORF">Aiant_82340</name>
</gene>
<evidence type="ECO:0000256" key="1">
    <source>
        <dbReference type="SAM" id="MobiDB-lite"/>
    </source>
</evidence>
<evidence type="ECO:0000313" key="5">
    <source>
        <dbReference type="Proteomes" id="UP000676967"/>
    </source>
</evidence>
<reference evidence="4 5" key="1">
    <citation type="submission" date="2020-08" db="EMBL/GenBank/DDBJ databases">
        <title>Whole genome shotgun sequence of Actinoplanes ianthinogenes NBRC 13996.</title>
        <authorList>
            <person name="Komaki H."/>
            <person name="Tamura T."/>
        </authorList>
    </citation>
    <scope>NUCLEOTIDE SEQUENCE [LARGE SCALE GENOMIC DNA]</scope>
    <source>
        <strain evidence="4 5">NBRC 13996</strain>
    </source>
</reference>
<sequence>MPETRGPERPGRPLLVLAATSVFGVLGYATMATVLLTDSRSLPNPPAPPLTWALPVVSAPVSIEPAPSTTPLASRPRLTAPRTNQAGAGTHHGSPTRHAVAPTRSSATPAPQGTPIGLAIGTTVGLGLPAMPGYRLRHRDFVARVDAITAASSLTDRMDTRFVVRAGRADPGCVSFESDNFPGFFLRHRDFALRLDQASGTALFDRDATFCPVAVNGGTALRSVNYPDRYLVVAAGRIRLEQTPVQQATVFQVLAPL</sequence>
<evidence type="ECO:0000313" key="4">
    <source>
        <dbReference type="EMBL" id="BCJ47577.1"/>
    </source>
</evidence>
<proteinExistence type="predicted"/>